<accession>A0A1X7EU94</accession>
<dbReference type="OrthoDB" id="9980940at2"/>
<feature type="transmembrane region" description="Helical" evidence="1">
    <location>
        <begin position="160"/>
        <end position="179"/>
    </location>
</feature>
<proteinExistence type="predicted"/>
<evidence type="ECO:0000313" key="3">
    <source>
        <dbReference type="Proteomes" id="UP000192936"/>
    </source>
</evidence>
<dbReference type="Gene3D" id="1.20.81.30">
    <property type="entry name" value="Type II secretion system (T2SS), domain F"/>
    <property type="match status" value="1"/>
</dbReference>
<feature type="transmembrane region" description="Helical" evidence="1">
    <location>
        <begin position="363"/>
        <end position="385"/>
    </location>
</feature>
<dbReference type="EMBL" id="FXAK01000003">
    <property type="protein sequence ID" value="SMF39689.1"/>
    <property type="molecule type" value="Genomic_DNA"/>
</dbReference>
<evidence type="ECO:0000256" key="1">
    <source>
        <dbReference type="SAM" id="Phobius"/>
    </source>
</evidence>
<evidence type="ECO:0000313" key="2">
    <source>
        <dbReference type="EMBL" id="SMF39689.1"/>
    </source>
</evidence>
<dbReference type="AlphaFoldDB" id="A0A1X7EU94"/>
<name>A0A1X7EU94_9PROT</name>
<keyword evidence="1" id="KW-0472">Membrane</keyword>
<keyword evidence="1" id="KW-0812">Transmembrane</keyword>
<gene>
    <name evidence="2" type="ORF">SAMN02982917_2007</name>
</gene>
<dbReference type="STRING" id="286727.SAMN02982917_2007"/>
<reference evidence="2 3" key="1">
    <citation type="submission" date="2017-04" db="EMBL/GenBank/DDBJ databases">
        <authorList>
            <person name="Afonso C.L."/>
            <person name="Miller P.J."/>
            <person name="Scott M.A."/>
            <person name="Spackman E."/>
            <person name="Goraichik I."/>
            <person name="Dimitrov K.M."/>
            <person name="Suarez D.L."/>
            <person name="Swayne D.E."/>
        </authorList>
    </citation>
    <scope>NUCLEOTIDE SEQUENCE [LARGE SCALE GENOMIC DNA]</scope>
    <source>
        <strain evidence="2 3">A2P</strain>
    </source>
</reference>
<dbReference type="Proteomes" id="UP000192936">
    <property type="component" value="Unassembled WGS sequence"/>
</dbReference>
<keyword evidence="1" id="KW-1133">Transmembrane helix</keyword>
<protein>
    <submittedName>
        <fullName evidence="2">Type II secretion system (T2SS), protein F</fullName>
    </submittedName>
</protein>
<dbReference type="RefSeq" id="WP_085084833.1">
    <property type="nucleotide sequence ID" value="NZ_FXAK01000003.1"/>
</dbReference>
<feature type="transmembrane region" description="Helical" evidence="1">
    <location>
        <begin position="217"/>
        <end position="238"/>
    </location>
</feature>
<dbReference type="InterPro" id="IPR042094">
    <property type="entry name" value="T2SS_GspF_sf"/>
</dbReference>
<organism evidence="2 3">
    <name type="scientific">Azospirillum oryzae</name>
    <dbReference type="NCBI Taxonomy" id="286727"/>
    <lineage>
        <taxon>Bacteria</taxon>
        <taxon>Pseudomonadati</taxon>
        <taxon>Pseudomonadota</taxon>
        <taxon>Alphaproteobacteria</taxon>
        <taxon>Rhodospirillales</taxon>
        <taxon>Azospirillaceae</taxon>
        <taxon>Azospirillum</taxon>
    </lineage>
</organism>
<sequence length="403" mass="43971">MQIFSVTSRGRDGSKPRLENVWAIDAQDARERVVRSGRDVLRVQTRTVRSWSAFWRVNAFSESLLRSVAQQSFAVPAQQALADLIRRETDPWKMAVLAPAKTALDAGANFVQALRALELYDEATLTIIGAGEKAGQLDEAVAQAVEQVRAKRSRARATRAFLVGLASEWSALFSGVSFVRSNYLPGLMMSGIRTDDAALRARFDFGLATVRTIMDTAFVLMTSVTVIGGVLVLVRFAFRGRRNHWSARIVQAVPGLRASVQHDALSLSMAVAARLLRAGEAVGHTVQFARDVSQVPAVQAYWDSVHAALDVVEPARAFARAPLDGGERAQIGQARQMADIAAACERIAEQRAEKAKTTRRRTLVLGLSLFGVLVAVALGGIAWLLSLQLTASQEAVRHMTKRR</sequence>